<organism evidence="2 3">
    <name type="scientific">Aestuariirhabdus litorea</name>
    <dbReference type="NCBI Taxonomy" id="2528527"/>
    <lineage>
        <taxon>Bacteria</taxon>
        <taxon>Pseudomonadati</taxon>
        <taxon>Pseudomonadota</taxon>
        <taxon>Gammaproteobacteria</taxon>
        <taxon>Oceanospirillales</taxon>
        <taxon>Aestuariirhabdaceae</taxon>
        <taxon>Aestuariirhabdus</taxon>
    </lineage>
</organism>
<dbReference type="AlphaFoldDB" id="A0A3P3VTG9"/>
<reference evidence="2 3" key="1">
    <citation type="submission" date="2018-08" db="EMBL/GenBank/DDBJ databases">
        <authorList>
            <person name="Khan S.A."/>
        </authorList>
    </citation>
    <scope>NUCLEOTIDE SEQUENCE [LARGE SCALE GENOMIC DNA]</scope>
    <source>
        <strain evidence="2 3">GTF-13</strain>
    </source>
</reference>
<evidence type="ECO:0000313" key="3">
    <source>
        <dbReference type="Proteomes" id="UP000280792"/>
    </source>
</evidence>
<keyword evidence="1" id="KW-0732">Signal</keyword>
<evidence type="ECO:0000256" key="1">
    <source>
        <dbReference type="SAM" id="SignalP"/>
    </source>
</evidence>
<keyword evidence="3" id="KW-1185">Reference proteome</keyword>
<accession>A0A3P3VTG9</accession>
<protein>
    <recommendedName>
        <fullName evidence="4">YfdX family protein</fullName>
    </recommendedName>
</protein>
<dbReference type="EMBL" id="QWEZ01000001">
    <property type="protein sequence ID" value="RRJ85258.1"/>
    <property type="molecule type" value="Genomic_DNA"/>
</dbReference>
<sequence length="287" mass="31269">MIKSLSLASATLFSVALSVGLAAQPLMIAQAGSDPRMGFASNLIYRSTAAQQIEASNDPKAAELHQRAKSLYEQAQELEGEDSKKALDEALKVMFEAVKSAEPAEVREAKDKADYDKKLESVQALLKAFDAVAAEKKADKIAKQTHAEVDNLIVSAQQLHDRKLFTQGKGVLEGALNTIKTNIEGLRGGDTLVRSLNFASKEEEYHYEVDRNDTHQMLVNVLLKEKREKSPSIAQAVDAALETALGFREKAEALAADGNYQEAIDQLDLSTKELVKAIRRGGVYIPG</sequence>
<reference evidence="2 3" key="2">
    <citation type="submission" date="2018-12" db="EMBL/GenBank/DDBJ databases">
        <title>Simiduia agarivorans gen. nov., sp. nov., a marine, agarolytic bacterium isolated from shallow coastal water from Keelung, Taiwan.</title>
        <authorList>
            <person name="Shieh W.Y."/>
        </authorList>
    </citation>
    <scope>NUCLEOTIDE SEQUENCE [LARGE SCALE GENOMIC DNA]</scope>
    <source>
        <strain evidence="2 3">GTF-13</strain>
    </source>
</reference>
<comment type="caution">
    <text evidence="2">The sequence shown here is derived from an EMBL/GenBank/DDBJ whole genome shotgun (WGS) entry which is preliminary data.</text>
</comment>
<gene>
    <name evidence="2" type="ORF">D0544_09395</name>
</gene>
<evidence type="ECO:0000313" key="2">
    <source>
        <dbReference type="EMBL" id="RRJ85258.1"/>
    </source>
</evidence>
<name>A0A3P3VTG9_9GAMM</name>
<dbReference type="Proteomes" id="UP000280792">
    <property type="component" value="Unassembled WGS sequence"/>
</dbReference>
<feature type="signal peptide" evidence="1">
    <location>
        <begin position="1"/>
        <end position="23"/>
    </location>
</feature>
<proteinExistence type="predicted"/>
<evidence type="ECO:0008006" key="4">
    <source>
        <dbReference type="Google" id="ProtNLM"/>
    </source>
</evidence>
<feature type="chain" id="PRO_5018270808" description="YfdX family protein" evidence="1">
    <location>
        <begin position="24"/>
        <end position="287"/>
    </location>
</feature>